<name>B4ED38_BURCJ</name>
<dbReference type="EMBL" id="AM747720">
    <property type="protein sequence ID" value="CAR51405.1"/>
    <property type="molecule type" value="Genomic_DNA"/>
</dbReference>
<dbReference type="AlphaFoldDB" id="B4ED38"/>
<proteinExistence type="predicted"/>
<evidence type="ECO:0000313" key="2">
    <source>
        <dbReference type="Proteomes" id="UP000001035"/>
    </source>
</evidence>
<dbReference type="eggNOG" id="ENOG5030X29">
    <property type="taxonomic scope" value="Bacteria"/>
</dbReference>
<gene>
    <name evidence="1" type="ORF">BCAL1102</name>
</gene>
<dbReference type="HOGENOM" id="CLU_172366_0_0_4"/>
<dbReference type="Proteomes" id="UP000001035">
    <property type="component" value="Chromosome 1"/>
</dbReference>
<organism evidence="1 2">
    <name type="scientific">Burkholderia cenocepacia (strain ATCC BAA-245 / DSM 16553 / LMG 16656 / NCTC 13227 / J2315 / CF5610)</name>
    <name type="common">Burkholderia cepacia (strain J2315)</name>
    <dbReference type="NCBI Taxonomy" id="216591"/>
    <lineage>
        <taxon>Bacteria</taxon>
        <taxon>Pseudomonadati</taxon>
        <taxon>Pseudomonadota</taxon>
        <taxon>Betaproteobacteria</taxon>
        <taxon>Burkholderiales</taxon>
        <taxon>Burkholderiaceae</taxon>
        <taxon>Burkholderia</taxon>
        <taxon>Burkholderia cepacia complex</taxon>
    </lineage>
</organism>
<keyword evidence="2" id="KW-1185">Reference proteome</keyword>
<reference evidence="1 2" key="1">
    <citation type="journal article" date="2009" name="J. Bacteriol.">
        <title>The genome of Burkholderia cenocepacia J2315, an epidemic pathogen of cystic fibrosis patients.</title>
        <authorList>
            <person name="Holden M.T."/>
            <person name="Seth-Smith H.M."/>
            <person name="Crossman L.C."/>
            <person name="Sebaihia M."/>
            <person name="Bentley S.D."/>
            <person name="Cerdeno-Tarraga A.M."/>
            <person name="Thomson N.R."/>
            <person name="Bason N."/>
            <person name="Quail M.A."/>
            <person name="Sharp S."/>
            <person name="Cherevach I."/>
            <person name="Churcher C."/>
            <person name="Goodhead I."/>
            <person name="Hauser H."/>
            <person name="Holroyd N."/>
            <person name="Mungall K."/>
            <person name="Scott P."/>
            <person name="Walker D."/>
            <person name="White B."/>
            <person name="Rose H."/>
            <person name="Iversen P."/>
            <person name="Mil-Homens D."/>
            <person name="Rocha E.P."/>
            <person name="Fialho A.M."/>
            <person name="Baldwin A."/>
            <person name="Dowson C."/>
            <person name="Barrell B.G."/>
            <person name="Govan J.R."/>
            <person name="Vandamme P."/>
            <person name="Hart C.A."/>
            <person name="Mahenthiralingam E."/>
            <person name="Parkhill J."/>
        </authorList>
    </citation>
    <scope>NUCLEOTIDE SEQUENCE [LARGE SCALE GENOMIC DNA]</scope>
    <source>
        <strain evidence="2">ATCC BAA-245 / DSM 16553 / LMG 16656 / NCTC 13227 / J2315 / CF5610</strain>
    </source>
</reference>
<sequence length="106" mass="11494">MSSGLGLSLKHLPMAGFRRRHIMNRTFVAAALACTTLAGCYYPYGYYPGGYYTAAPVPVQPAPVYVDPAPAYYYPAPAYAPAWGGYWGPALSLNFGFGGRGGWRHH</sequence>
<evidence type="ECO:0000313" key="1">
    <source>
        <dbReference type="EMBL" id="CAR51405.1"/>
    </source>
</evidence>
<keyword evidence="1" id="KW-0449">Lipoprotein</keyword>
<dbReference type="KEGG" id="bcj:BCAL1102"/>
<accession>B4ED38</accession>
<protein>
    <submittedName>
        <fullName evidence="1">Lipoprotein</fullName>
    </submittedName>
</protein>